<proteinExistence type="predicted"/>
<comment type="caution">
    <text evidence="1">The sequence shown here is derived from an EMBL/GenBank/DDBJ whole genome shotgun (WGS) entry which is preliminary data.</text>
</comment>
<dbReference type="EMBL" id="MAJZ01001013">
    <property type="protein sequence ID" value="OCH68896.1"/>
    <property type="molecule type" value="Genomic_DNA"/>
</dbReference>
<reference evidence="2" key="1">
    <citation type="submission" date="2016-06" db="EMBL/GenBank/DDBJ databases">
        <authorList>
            <person name="Hehemann J.-H."/>
            <person name="Arevalo P."/>
            <person name="Datta M.S."/>
            <person name="Polz M.F."/>
        </authorList>
    </citation>
    <scope>NUCLEOTIDE SEQUENCE [LARGE SCALE GENOMIC DNA]</scope>
    <source>
        <strain evidence="2">9CSC122</strain>
    </source>
</reference>
<protein>
    <recommendedName>
        <fullName evidence="3">Copper-binding protein</fullName>
    </recommendedName>
</protein>
<sequence>MHPALKVAAVIAALVIGFFANDLRQLASSSTSTSSIDDYCFISTEPCLQDGVTMSLDTDTVQPLVPTTFTVKWSNPQTKTLVLDLEGLEMDMGTVKYVLNANEENLFQVDILLPVCTTEKMTWVGSLTDGDHSVSPALRMER</sequence>
<evidence type="ECO:0008006" key="3">
    <source>
        <dbReference type="Google" id="ProtNLM"/>
    </source>
</evidence>
<name>A0A1B9QSV1_9VIBR</name>
<dbReference type="RefSeq" id="WP_017036205.1">
    <property type="nucleotide sequence ID" value="NZ_JBNGCH010001013.1"/>
</dbReference>
<keyword evidence="2" id="KW-1185">Reference proteome</keyword>
<accession>A0A1B9QSV1</accession>
<evidence type="ECO:0000313" key="1">
    <source>
        <dbReference type="EMBL" id="OCH68896.1"/>
    </source>
</evidence>
<dbReference type="AlphaFoldDB" id="A0A1B9QSV1"/>
<evidence type="ECO:0000313" key="2">
    <source>
        <dbReference type="Proteomes" id="UP000093173"/>
    </source>
</evidence>
<organism evidence="1 2">
    <name type="scientific">Vibrio genomosp. F10</name>
    <dbReference type="NCBI Taxonomy" id="723171"/>
    <lineage>
        <taxon>Bacteria</taxon>
        <taxon>Pseudomonadati</taxon>
        <taxon>Pseudomonadota</taxon>
        <taxon>Gammaproteobacteria</taxon>
        <taxon>Vibrionales</taxon>
        <taxon>Vibrionaceae</taxon>
        <taxon>Vibrio</taxon>
    </lineage>
</organism>
<dbReference type="Proteomes" id="UP000093173">
    <property type="component" value="Unassembled WGS sequence"/>
</dbReference>
<gene>
    <name evidence="1" type="ORF">A6E14_16455</name>
</gene>